<evidence type="ECO:0000256" key="1">
    <source>
        <dbReference type="ARBA" id="ARBA00004651"/>
    </source>
</evidence>
<sequence length="706" mass="77699">HNTRYILDIKTVDGLRASGRARWFAPHGRIGFTPLPGDVITIKDAKFRIVRGYHNIGGWDYERYMKDREISASLALRKTSRVTRVGHRFTWRRPVEKIKNRLRDNLTFKQSEITALSRAILIGDQGMITPEIRDIFSRTGVAHLLAVSGLHVGFVAMACFFVSKTVLFGFIYPLKYDWASGGVPVRIAAIIALVAIIFYAALTGPRVPSARAAIMVGTYMAALFLGRGRDFYGAFSVALIVIVATMPWTVFEAGFQLSFVVVFAIVIFLERWWNPAVRDEPEGVTRPLPKRLLMKFPLLGSFIVISVFAAIGSTPLVIYHFHIIPMYGVMLNTLLAPLSSLVAPWGIFWSTGISAWATGVTGRMMSFIWDITVFTGDLPLSYIRVPSIPPVSVALYYAIIAIYLLLKKGKARRALVSCGVAALTLSLSLGPVADSFNDKLTVRFVDVGQGDSAAITWPGGSAMAIDSGTSYSTFDLGRSIVAPVFWRSGRTTLSALVLTHSDRDHMGGAYGLASYVPPEKVMDNGFAQNRARGYFKLRGKAKIDGRYRKLAKGDVITFDGGLKVDVLNPPAGPLPYPDVSNNRSLVLKLTFGGTKVLFTGDISEDVERWLVDSGADLGADVIKIAHHGSDSSSSGRFLKAVGAKVAVISLGYKNRFRHPGKAALQRLKKAGMKVYRTDLDGEIVMTTDGKQIEWETYFKRERGEFE</sequence>
<feature type="transmembrane region" description="Helical" evidence="6">
    <location>
        <begin position="183"/>
        <end position="202"/>
    </location>
</feature>
<feature type="non-terminal residue" evidence="8">
    <location>
        <position position="1"/>
    </location>
</feature>
<dbReference type="EMBL" id="UOGE01000021">
    <property type="protein sequence ID" value="VAX17369.1"/>
    <property type="molecule type" value="Genomic_DNA"/>
</dbReference>
<evidence type="ECO:0000256" key="5">
    <source>
        <dbReference type="ARBA" id="ARBA00023136"/>
    </source>
</evidence>
<feature type="transmembrane region" description="Helical" evidence="6">
    <location>
        <begin position="232"/>
        <end position="249"/>
    </location>
</feature>
<dbReference type="AlphaFoldDB" id="A0A3B1BGZ4"/>
<proteinExistence type="predicted"/>
<dbReference type="InterPro" id="IPR004477">
    <property type="entry name" value="ComEC_N"/>
</dbReference>
<dbReference type="InterPro" id="IPR052159">
    <property type="entry name" value="Competence_DNA_uptake"/>
</dbReference>
<dbReference type="InterPro" id="IPR004797">
    <property type="entry name" value="Competence_ComEC/Rec2"/>
</dbReference>
<dbReference type="InterPro" id="IPR035681">
    <property type="entry name" value="ComA-like_MBL"/>
</dbReference>
<organism evidence="8">
    <name type="scientific">hydrothermal vent metagenome</name>
    <dbReference type="NCBI Taxonomy" id="652676"/>
    <lineage>
        <taxon>unclassified sequences</taxon>
        <taxon>metagenomes</taxon>
        <taxon>ecological metagenomes</taxon>
    </lineage>
</organism>
<dbReference type="SUPFAM" id="SSF56281">
    <property type="entry name" value="Metallo-hydrolase/oxidoreductase"/>
    <property type="match status" value="1"/>
</dbReference>
<keyword evidence="2" id="KW-1003">Cell membrane</keyword>
<dbReference type="Gene3D" id="3.60.15.10">
    <property type="entry name" value="Ribonuclease Z/Hydroxyacylglutathione hydrolase-like"/>
    <property type="match status" value="1"/>
</dbReference>
<evidence type="ECO:0000256" key="4">
    <source>
        <dbReference type="ARBA" id="ARBA00022989"/>
    </source>
</evidence>
<feature type="transmembrane region" description="Helical" evidence="6">
    <location>
        <begin position="347"/>
        <end position="368"/>
    </location>
</feature>
<keyword evidence="4 6" id="KW-1133">Transmembrane helix</keyword>
<dbReference type="GO" id="GO:0005886">
    <property type="term" value="C:plasma membrane"/>
    <property type="evidence" value="ECO:0007669"/>
    <property type="project" value="UniProtKB-SubCell"/>
</dbReference>
<evidence type="ECO:0000256" key="2">
    <source>
        <dbReference type="ARBA" id="ARBA00022475"/>
    </source>
</evidence>
<feature type="transmembrane region" description="Helical" evidence="6">
    <location>
        <begin position="255"/>
        <end position="273"/>
    </location>
</feature>
<keyword evidence="3 6" id="KW-0812">Transmembrane</keyword>
<accession>A0A3B1BGZ4</accession>
<gene>
    <name evidence="8" type="ORF">MNBD_NITROSPINAE02-1539</name>
</gene>
<dbReference type="InterPro" id="IPR036866">
    <property type="entry name" value="RibonucZ/Hydroxyglut_hydro"/>
</dbReference>
<dbReference type="Pfam" id="PF03772">
    <property type="entry name" value="Competence"/>
    <property type="match status" value="1"/>
</dbReference>
<feature type="domain" description="Metallo-beta-lactamase" evidence="7">
    <location>
        <begin position="449"/>
        <end position="652"/>
    </location>
</feature>
<comment type="subcellular location">
    <subcellularLocation>
        <location evidence="1">Cell membrane</location>
        <topology evidence="1">Multi-pass membrane protein</topology>
    </subcellularLocation>
</comment>
<dbReference type="PANTHER" id="PTHR30619">
    <property type="entry name" value="DNA INTERNALIZATION/COMPETENCE PROTEIN COMEC/REC2"/>
    <property type="match status" value="1"/>
</dbReference>
<dbReference type="Pfam" id="PF00753">
    <property type="entry name" value="Lactamase_B"/>
    <property type="match status" value="1"/>
</dbReference>
<dbReference type="SMART" id="SM00849">
    <property type="entry name" value="Lactamase_B"/>
    <property type="match status" value="1"/>
</dbReference>
<feature type="transmembrane region" description="Helical" evidence="6">
    <location>
        <begin position="388"/>
        <end position="406"/>
    </location>
</feature>
<dbReference type="CDD" id="cd07731">
    <property type="entry name" value="ComA-like_MBL-fold"/>
    <property type="match status" value="1"/>
</dbReference>
<evidence type="ECO:0000256" key="6">
    <source>
        <dbReference type="SAM" id="Phobius"/>
    </source>
</evidence>
<name>A0A3B1BGZ4_9ZZZZ</name>
<feature type="transmembrane region" description="Helical" evidence="6">
    <location>
        <begin position="413"/>
        <end position="433"/>
    </location>
</feature>
<dbReference type="PANTHER" id="PTHR30619:SF1">
    <property type="entry name" value="RECOMBINATION PROTEIN 2"/>
    <property type="match status" value="1"/>
</dbReference>
<dbReference type="GO" id="GO:0030420">
    <property type="term" value="P:establishment of competence for transformation"/>
    <property type="evidence" value="ECO:0007669"/>
    <property type="project" value="InterPro"/>
</dbReference>
<feature type="transmembrane region" description="Helical" evidence="6">
    <location>
        <begin position="141"/>
        <end position="162"/>
    </location>
</feature>
<protein>
    <submittedName>
        <fullName evidence="8">DNA internalization-related competence protein ComEC/Rec2</fullName>
    </submittedName>
</protein>
<keyword evidence="5 6" id="KW-0472">Membrane</keyword>
<evidence type="ECO:0000313" key="8">
    <source>
        <dbReference type="EMBL" id="VAX17369.1"/>
    </source>
</evidence>
<feature type="transmembrane region" description="Helical" evidence="6">
    <location>
        <begin position="317"/>
        <end position="335"/>
    </location>
</feature>
<dbReference type="NCBIfam" id="TIGR00360">
    <property type="entry name" value="ComEC_N-term"/>
    <property type="match status" value="1"/>
</dbReference>
<dbReference type="InterPro" id="IPR001279">
    <property type="entry name" value="Metallo-B-lactamas"/>
</dbReference>
<dbReference type="NCBIfam" id="TIGR00361">
    <property type="entry name" value="ComEC_Rec2"/>
    <property type="match status" value="1"/>
</dbReference>
<evidence type="ECO:0000256" key="3">
    <source>
        <dbReference type="ARBA" id="ARBA00022692"/>
    </source>
</evidence>
<evidence type="ECO:0000259" key="7">
    <source>
        <dbReference type="SMART" id="SM00849"/>
    </source>
</evidence>
<reference evidence="8" key="1">
    <citation type="submission" date="2018-06" db="EMBL/GenBank/DDBJ databases">
        <authorList>
            <person name="Zhirakovskaya E."/>
        </authorList>
    </citation>
    <scope>NUCLEOTIDE SEQUENCE</scope>
</reference>
<feature type="transmembrane region" description="Helical" evidence="6">
    <location>
        <begin position="293"/>
        <end position="311"/>
    </location>
</feature>